<keyword evidence="3" id="KW-0812">Transmembrane</keyword>
<dbReference type="InterPro" id="IPR004089">
    <property type="entry name" value="MCPsignal_dom"/>
</dbReference>
<evidence type="ECO:0000256" key="2">
    <source>
        <dbReference type="PROSITE-ProRule" id="PRU00284"/>
    </source>
</evidence>
<dbReference type="SUPFAM" id="SSF58104">
    <property type="entry name" value="Methyl-accepting chemotaxis protein (MCP) signaling domain"/>
    <property type="match status" value="1"/>
</dbReference>
<evidence type="ECO:0000259" key="4">
    <source>
        <dbReference type="PROSITE" id="PS50111"/>
    </source>
</evidence>
<dbReference type="Pfam" id="PF00015">
    <property type="entry name" value="MCPsignal"/>
    <property type="match status" value="1"/>
</dbReference>
<dbReference type="PROSITE" id="PS50111">
    <property type="entry name" value="CHEMOTAXIS_TRANSDUC_2"/>
    <property type="match status" value="1"/>
</dbReference>
<dbReference type="Gene3D" id="1.10.287.950">
    <property type="entry name" value="Methyl-accepting chemotaxis protein"/>
    <property type="match status" value="1"/>
</dbReference>
<dbReference type="AlphaFoldDB" id="A0A919N1B7"/>
<keyword evidence="3" id="KW-1133">Transmembrane helix</keyword>
<dbReference type="SMART" id="SM00283">
    <property type="entry name" value="MA"/>
    <property type="match status" value="1"/>
</dbReference>
<evidence type="ECO:0000313" key="6">
    <source>
        <dbReference type="Proteomes" id="UP000636960"/>
    </source>
</evidence>
<sequence length="549" mass="57533">MRQSVVNRAAAVALAVVAGLLVLSVLLLGRAVDQQRVAQERQAEFKALGLQLQAASDFLTNQARAYAVTADRRHLDAYWREIDETKTRDHVINRLQQLGAEQAELDLVAEAKANSDALVATETRSQRLVLEAGGAAPAEMPPAIAEYTLGAADRALSGTGKLAVARRIMFDAKYDADKAVISGPLVKFQDTLNQRAQQEVNDSAGRIGTMVQLLFGLAVLVPAVMGAVLYLLQSKVGRVVVRYTRTLASRDPNDLLFRIEPAGSRELQELGGAFNDELDRSLNLVRTVAGSAQALASSANELSLTSQRVAVRAEQANTGTAEVSAAANHVSANVQTVSAGAVQMGASIREIAQNADEAARVGADAVTVAASTNETVAKLGQSSAEIGNVIKVITSIAEQTNLLALNATIEAARAGESGKGFAVVASEVKDLAQGTAQATEEISSRIQAIQSDTSAAVEAIRQISDVIERINDYQTAIAGAVEEQTATTSEMSRNVTEAADGSGRIAENISSVTEATQAAVTEIAEAKRAAAALAGMGAQLEALVGGYRY</sequence>
<evidence type="ECO:0000256" key="3">
    <source>
        <dbReference type="SAM" id="Phobius"/>
    </source>
</evidence>
<reference evidence="5" key="1">
    <citation type="submission" date="2021-01" db="EMBL/GenBank/DDBJ databases">
        <title>Whole genome shotgun sequence of Actinoplanes rishiriensis NBRC 108556.</title>
        <authorList>
            <person name="Komaki H."/>
            <person name="Tamura T."/>
        </authorList>
    </citation>
    <scope>NUCLEOTIDE SEQUENCE</scope>
    <source>
        <strain evidence="5">NBRC 108556</strain>
    </source>
</reference>
<evidence type="ECO:0000313" key="5">
    <source>
        <dbReference type="EMBL" id="GIF01031.1"/>
    </source>
</evidence>
<dbReference type="EMBL" id="BOMV01000097">
    <property type="protein sequence ID" value="GIF01031.1"/>
    <property type="molecule type" value="Genomic_DNA"/>
</dbReference>
<keyword evidence="6" id="KW-1185">Reference proteome</keyword>
<feature type="transmembrane region" description="Helical" evidence="3">
    <location>
        <begin position="213"/>
        <end position="232"/>
    </location>
</feature>
<keyword evidence="3" id="KW-0472">Membrane</keyword>
<feature type="domain" description="Methyl-accepting transducer" evidence="4">
    <location>
        <begin position="291"/>
        <end position="524"/>
    </location>
</feature>
<comment type="caution">
    <text evidence="5">The sequence shown here is derived from an EMBL/GenBank/DDBJ whole genome shotgun (WGS) entry which is preliminary data.</text>
</comment>
<evidence type="ECO:0000256" key="1">
    <source>
        <dbReference type="ARBA" id="ARBA00023224"/>
    </source>
</evidence>
<dbReference type="RefSeq" id="WP_239163488.1">
    <property type="nucleotide sequence ID" value="NZ_BOMV01000097.1"/>
</dbReference>
<accession>A0A919N1B7</accession>
<gene>
    <name evidence="5" type="ORF">Ari01nite_84950</name>
</gene>
<organism evidence="5 6">
    <name type="scientific">Paractinoplanes rishiriensis</name>
    <dbReference type="NCBI Taxonomy" id="1050105"/>
    <lineage>
        <taxon>Bacteria</taxon>
        <taxon>Bacillati</taxon>
        <taxon>Actinomycetota</taxon>
        <taxon>Actinomycetes</taxon>
        <taxon>Micromonosporales</taxon>
        <taxon>Micromonosporaceae</taxon>
        <taxon>Paractinoplanes</taxon>
    </lineage>
</organism>
<keyword evidence="1 2" id="KW-0807">Transducer</keyword>
<dbReference type="PANTHER" id="PTHR32089:SF112">
    <property type="entry name" value="LYSOZYME-LIKE PROTEIN-RELATED"/>
    <property type="match status" value="1"/>
</dbReference>
<dbReference type="PANTHER" id="PTHR32089">
    <property type="entry name" value="METHYL-ACCEPTING CHEMOTAXIS PROTEIN MCPB"/>
    <property type="match status" value="1"/>
</dbReference>
<dbReference type="Proteomes" id="UP000636960">
    <property type="component" value="Unassembled WGS sequence"/>
</dbReference>
<name>A0A919N1B7_9ACTN</name>
<dbReference type="GO" id="GO:0007165">
    <property type="term" value="P:signal transduction"/>
    <property type="evidence" value="ECO:0007669"/>
    <property type="project" value="UniProtKB-KW"/>
</dbReference>
<proteinExistence type="predicted"/>
<protein>
    <recommendedName>
        <fullName evidence="4">Methyl-accepting transducer domain-containing protein</fullName>
    </recommendedName>
</protein>
<dbReference type="GO" id="GO:0016020">
    <property type="term" value="C:membrane"/>
    <property type="evidence" value="ECO:0007669"/>
    <property type="project" value="InterPro"/>
</dbReference>